<dbReference type="RefSeq" id="WP_313869114.1">
    <property type="nucleotide sequence ID" value="NZ_CP132507.1"/>
</dbReference>
<gene>
    <name evidence="2" type="ORF">RAN89_08295</name>
</gene>
<name>A0ABZ0B3K3_9BURK</name>
<dbReference type="Gene3D" id="2.40.50.180">
    <property type="entry name" value="CheA-289, Domain 4"/>
    <property type="match status" value="1"/>
</dbReference>
<evidence type="ECO:0000313" key="2">
    <source>
        <dbReference type="EMBL" id="WNO06413.1"/>
    </source>
</evidence>
<dbReference type="Pfam" id="PF01584">
    <property type="entry name" value="CheW"/>
    <property type="match status" value="1"/>
</dbReference>
<evidence type="ECO:0000313" key="3">
    <source>
        <dbReference type="Proteomes" id="UP001302257"/>
    </source>
</evidence>
<accession>A0ABZ0B3K3</accession>
<organism evidence="2 3">
    <name type="scientific">Rhodoferax mekongensis</name>
    <dbReference type="NCBI Taxonomy" id="3068341"/>
    <lineage>
        <taxon>Bacteria</taxon>
        <taxon>Pseudomonadati</taxon>
        <taxon>Pseudomonadota</taxon>
        <taxon>Betaproteobacteria</taxon>
        <taxon>Burkholderiales</taxon>
        <taxon>Comamonadaceae</taxon>
        <taxon>Rhodoferax</taxon>
    </lineage>
</organism>
<keyword evidence="3" id="KW-1185">Reference proteome</keyword>
<dbReference type="SUPFAM" id="SSF50341">
    <property type="entry name" value="CheW-like"/>
    <property type="match status" value="1"/>
</dbReference>
<dbReference type="PROSITE" id="PS50851">
    <property type="entry name" value="CHEW"/>
    <property type="match status" value="1"/>
</dbReference>
<dbReference type="Proteomes" id="UP001302257">
    <property type="component" value="Chromosome"/>
</dbReference>
<protein>
    <submittedName>
        <fullName evidence="2">Chemotaxis protein CheW</fullName>
    </submittedName>
</protein>
<reference evidence="2 3" key="1">
    <citation type="submission" date="2023-08" db="EMBL/GenBank/DDBJ databases">
        <title>Rhodoferax potami sp. nov. and Rhodoferax mekongensis sp. nov., isolated from the Mekong River in Thailand.</title>
        <authorList>
            <person name="Kitikhun S."/>
            <person name="Charoenyingcharoen P."/>
            <person name="Siriarchawattana P."/>
            <person name="Likhitrattanapisal S."/>
            <person name="Nilsakha T."/>
            <person name="Chanpet A."/>
            <person name="Rattanawaree P."/>
            <person name="Ingsriswang S."/>
        </authorList>
    </citation>
    <scope>NUCLEOTIDE SEQUENCE [LARGE SCALE GENOMIC DNA]</scope>
    <source>
        <strain evidence="2 3">TBRC 17307</strain>
    </source>
</reference>
<dbReference type="EMBL" id="CP132507">
    <property type="protein sequence ID" value="WNO06413.1"/>
    <property type="molecule type" value="Genomic_DNA"/>
</dbReference>
<sequence>MTEAVRLDIDTFLPYMRDVIRCEGALHELNLMWRLIESSAKMNCPDEAQAILPTMAATREGFTRLEHELVASLVSEKVGTVLDEIGTQAQYVIDIVVRNLYERTADVGFLATDNELCNFVAGITDDQAAARARLRAYATKYTVYDEIMLLDTAGNVLVQIDETTPMEGSDDPLIAHTLASDGFVETFRFSQLRPNKRLALIYSKRMLHPQTQRVVGVLCLCFHFEQEMAGIFRSHRDAAKRSNMLLLDGDNRVIESADPTWIPLGSVVPVNHSASPRLWVFMGRQYLVRTFRSGGYQGYPGPPGWQGQVMIPVDIAFTGRDTQALAALDAGMRSGLLSHAQALSGPLFEIMAAAETIRCVVWNGQVMSAGQQGDLSKLKAILAQISETGARSNALFAKSIGDLYETVLNTSLQKAEFVARLLVDLLDRNLYERSDDCRWWALTPELRQALSAPVWTDALAEEVTGILRYINSLYTVYTRLFVYDAEGRIVASTELDETHGPGIAGEQLDALTLSRVKALRTEQDYYVTPFGADPFYGGQSTYTYHAAVRDPLRPDRVVGGVGIVFNSAPEFTAMLRSGVGERPGMQALFVDRAGKVIASTDPAMPVGSQLALQAEVQQLPSGRSLSKVVERGGNYTIMGSAASQGYREFKTSDGYRDDVIAVVYDALGAVREGQSRSADLELPLVGLQGGERAEYATFWGDGKLFALSAEHVQEAVSAAKLTSVPVDDGRGRVGLMAWTQNGREQASVWVFDLCLLLTGRRAVVQKSSQIIVLRHQDRLLGLLVDALHGVTEFRTDQIIPTPFGGSAGRPALVRAFIKANGGDVLVQVVDVKACFERVYD</sequence>
<dbReference type="InterPro" id="IPR002545">
    <property type="entry name" value="CheW-lke_dom"/>
</dbReference>
<dbReference type="SMART" id="SM00260">
    <property type="entry name" value="CheW"/>
    <property type="match status" value="1"/>
</dbReference>
<dbReference type="Gene3D" id="2.30.30.40">
    <property type="entry name" value="SH3 Domains"/>
    <property type="match status" value="1"/>
</dbReference>
<evidence type="ECO:0000259" key="1">
    <source>
        <dbReference type="PROSITE" id="PS50851"/>
    </source>
</evidence>
<dbReference type="InterPro" id="IPR036061">
    <property type="entry name" value="CheW-like_dom_sf"/>
</dbReference>
<proteinExistence type="predicted"/>
<feature type="domain" description="CheW-like" evidence="1">
    <location>
        <begin position="692"/>
        <end position="840"/>
    </location>
</feature>